<keyword evidence="3" id="KW-1003">Cell membrane</keyword>
<dbReference type="PROSITE" id="PS50928">
    <property type="entry name" value="ABC_TM1"/>
    <property type="match status" value="2"/>
</dbReference>
<dbReference type="PANTHER" id="PTHR43357">
    <property type="entry name" value="INNER MEMBRANE ABC TRANSPORTER PERMEASE PROTEIN YDCV"/>
    <property type="match status" value="1"/>
</dbReference>
<keyword evidence="2 8" id="KW-0813">Transport</keyword>
<feature type="transmembrane region" description="Helical" evidence="8">
    <location>
        <begin position="220"/>
        <end position="250"/>
    </location>
</feature>
<keyword evidence="11" id="KW-1185">Reference proteome</keyword>
<comment type="subcellular location">
    <subcellularLocation>
        <location evidence="1">Cell inner membrane</location>
        <topology evidence="1">Multi-pass membrane protein</topology>
    </subcellularLocation>
    <subcellularLocation>
        <location evidence="8">Cell membrane</location>
        <topology evidence="8">Multi-pass membrane protein</topology>
    </subcellularLocation>
</comment>
<evidence type="ECO:0000313" key="10">
    <source>
        <dbReference type="EMBL" id="VDN46394.1"/>
    </source>
</evidence>
<feature type="transmembrane region" description="Helical" evidence="8">
    <location>
        <begin position="178"/>
        <end position="199"/>
    </location>
</feature>
<dbReference type="SUPFAM" id="SSF161098">
    <property type="entry name" value="MetI-like"/>
    <property type="match status" value="2"/>
</dbReference>
<comment type="similarity">
    <text evidence="8">Belongs to the binding-protein-dependent transport system permease family.</text>
</comment>
<evidence type="ECO:0000256" key="3">
    <source>
        <dbReference type="ARBA" id="ARBA00022475"/>
    </source>
</evidence>
<organism evidence="10 11">
    <name type="scientific">Petrocella atlantisensis</name>
    <dbReference type="NCBI Taxonomy" id="2173034"/>
    <lineage>
        <taxon>Bacteria</taxon>
        <taxon>Bacillati</taxon>
        <taxon>Bacillota</taxon>
        <taxon>Clostridia</taxon>
        <taxon>Lachnospirales</taxon>
        <taxon>Vallitaleaceae</taxon>
        <taxon>Petrocella</taxon>
    </lineage>
</organism>
<keyword evidence="7 8" id="KW-0472">Membrane</keyword>
<keyword evidence="4" id="KW-0997">Cell inner membrane</keyword>
<feature type="transmembrane region" description="Helical" evidence="8">
    <location>
        <begin position="128"/>
        <end position="149"/>
    </location>
</feature>
<dbReference type="AlphaFoldDB" id="A0A3P7NT71"/>
<feature type="transmembrane region" description="Helical" evidence="8">
    <location>
        <begin position="303"/>
        <end position="328"/>
    </location>
</feature>
<feature type="transmembrane region" description="Helical" evidence="8">
    <location>
        <begin position="441"/>
        <end position="464"/>
    </location>
</feature>
<feature type="transmembrane region" description="Helical" evidence="8">
    <location>
        <begin position="340"/>
        <end position="361"/>
    </location>
</feature>
<accession>A0A3P7NT71</accession>
<sequence>MMSVRQFVLLYKTLVYAFTTGILVMLVAFFATSVLWTASKAWFDRYMKPLFLVSMSMVFVPSYVHALSWMDILYNMGITGQVASILVMVMSLLPLGIMMALFGMMLAEDSMVEMGQLYRKDLGVLVKILLPMAKPGLLVGFAMSFIWTIQDYSIPSLFFVNTYALEIFSKYSSTNQPFLPIIISLPMMFITLFVLWAFILQNKTIISGLRKALTKRAMPLSLPFWMIVLQYIALSMVLVQIVVPLLSLLIKVQTWGNLWTSFYLAYDEVIFTIILGVMTASLSVLLATIVTSKVVLMGKKIKTIIWILLILPLAIPAPTVGIGLNAIFSRVGMDFIYGTLWMPILANLIRFSSFACLVMTVQHMRLDQSMLESAKIFQKHWFHGFFRVYVPIVFPGLLASFLLVFVLTIGELSATLIVVPAGTSTMTMRIYNYLHYGSSHLVAGLCLVILGIALVTGFMVVHILTKSEV</sequence>
<feature type="domain" description="ABC transmembrane type-1" evidence="9">
    <location>
        <begin position="258"/>
        <end position="460"/>
    </location>
</feature>
<evidence type="ECO:0000259" key="9">
    <source>
        <dbReference type="PROSITE" id="PS50928"/>
    </source>
</evidence>
<dbReference type="KEGG" id="cbar:PATL70BA_0537"/>
<feature type="transmembrane region" description="Helical" evidence="8">
    <location>
        <begin position="82"/>
        <end position="107"/>
    </location>
</feature>
<keyword evidence="5 8" id="KW-0812">Transmembrane</keyword>
<dbReference type="Proteomes" id="UP000279029">
    <property type="component" value="Chromosome"/>
</dbReference>
<name>A0A3P7NT71_9FIRM</name>
<dbReference type="OrthoDB" id="27542at2"/>
<dbReference type="Gene3D" id="1.10.3720.10">
    <property type="entry name" value="MetI-like"/>
    <property type="match status" value="2"/>
</dbReference>
<keyword evidence="6 8" id="KW-1133">Transmembrane helix</keyword>
<feature type="transmembrane region" description="Helical" evidence="8">
    <location>
        <begin position="50"/>
        <end position="70"/>
    </location>
</feature>
<dbReference type="GO" id="GO:0055085">
    <property type="term" value="P:transmembrane transport"/>
    <property type="evidence" value="ECO:0007669"/>
    <property type="project" value="InterPro"/>
</dbReference>
<evidence type="ECO:0000313" key="11">
    <source>
        <dbReference type="Proteomes" id="UP000279029"/>
    </source>
</evidence>
<evidence type="ECO:0000256" key="2">
    <source>
        <dbReference type="ARBA" id="ARBA00022448"/>
    </source>
</evidence>
<evidence type="ECO:0000256" key="4">
    <source>
        <dbReference type="ARBA" id="ARBA00022519"/>
    </source>
</evidence>
<dbReference type="InterPro" id="IPR035906">
    <property type="entry name" value="MetI-like_sf"/>
</dbReference>
<feature type="domain" description="ABC transmembrane type-1" evidence="9">
    <location>
        <begin position="10"/>
        <end position="200"/>
    </location>
</feature>
<proteinExistence type="inferred from homology"/>
<evidence type="ECO:0000256" key="6">
    <source>
        <dbReference type="ARBA" id="ARBA00022989"/>
    </source>
</evidence>
<gene>
    <name evidence="10" type="ORF">PATL70BA_0537</name>
</gene>
<dbReference type="Pfam" id="PF00528">
    <property type="entry name" value="BPD_transp_1"/>
    <property type="match status" value="1"/>
</dbReference>
<evidence type="ECO:0000256" key="8">
    <source>
        <dbReference type="RuleBase" id="RU363032"/>
    </source>
</evidence>
<dbReference type="PANTHER" id="PTHR43357:SF3">
    <property type="entry name" value="FE(3+)-TRANSPORT SYSTEM PERMEASE PROTEIN FBPB 2"/>
    <property type="match status" value="1"/>
</dbReference>
<dbReference type="GO" id="GO:0005886">
    <property type="term" value="C:plasma membrane"/>
    <property type="evidence" value="ECO:0007669"/>
    <property type="project" value="UniProtKB-SubCell"/>
</dbReference>
<protein>
    <submittedName>
        <fullName evidence="10">ABC transporter, permease protein</fullName>
    </submittedName>
</protein>
<reference evidence="10 11" key="1">
    <citation type="submission" date="2018-09" db="EMBL/GenBank/DDBJ databases">
        <authorList>
            <person name="Postec A."/>
        </authorList>
    </citation>
    <scope>NUCLEOTIDE SEQUENCE [LARGE SCALE GENOMIC DNA]</scope>
    <source>
        <strain evidence="10">70B-A</strain>
    </source>
</reference>
<evidence type="ECO:0000256" key="5">
    <source>
        <dbReference type="ARBA" id="ARBA00022692"/>
    </source>
</evidence>
<feature type="transmembrane region" description="Helical" evidence="8">
    <location>
        <begin position="270"/>
        <end position="291"/>
    </location>
</feature>
<dbReference type="InterPro" id="IPR000515">
    <property type="entry name" value="MetI-like"/>
</dbReference>
<evidence type="ECO:0000256" key="7">
    <source>
        <dbReference type="ARBA" id="ARBA00023136"/>
    </source>
</evidence>
<dbReference type="EMBL" id="LR130778">
    <property type="protein sequence ID" value="VDN46394.1"/>
    <property type="molecule type" value="Genomic_DNA"/>
</dbReference>
<feature type="transmembrane region" description="Helical" evidence="8">
    <location>
        <begin position="388"/>
        <end position="421"/>
    </location>
</feature>
<dbReference type="RefSeq" id="WP_125135917.1">
    <property type="nucleotide sequence ID" value="NZ_LR130778.1"/>
</dbReference>
<evidence type="ECO:0000256" key="1">
    <source>
        <dbReference type="ARBA" id="ARBA00004429"/>
    </source>
</evidence>
<feature type="transmembrane region" description="Helical" evidence="8">
    <location>
        <begin position="15"/>
        <end position="38"/>
    </location>
</feature>